<dbReference type="InterPro" id="IPR016159">
    <property type="entry name" value="Cullin_repeat-like_dom_sf"/>
</dbReference>
<feature type="region of interest" description="Disordered" evidence="4">
    <location>
        <begin position="14"/>
        <end position="69"/>
    </location>
</feature>
<feature type="domain" description="Exocyst complex subunit Exo70 C-terminal" evidence="5">
    <location>
        <begin position="187"/>
        <end position="388"/>
    </location>
</feature>
<feature type="compositionally biased region" description="Low complexity" evidence="4">
    <location>
        <begin position="31"/>
        <end position="43"/>
    </location>
</feature>
<gene>
    <name evidence="6" type="ORF">NCGR_LOCUS62340</name>
</gene>
<comment type="similarity">
    <text evidence="1 3">Belongs to the EXO70 family.</text>
</comment>
<proteinExistence type="inferred from homology"/>
<evidence type="ECO:0000256" key="1">
    <source>
        <dbReference type="ARBA" id="ARBA00006756"/>
    </source>
</evidence>
<dbReference type="InterPro" id="IPR004140">
    <property type="entry name" value="Exo70"/>
</dbReference>
<comment type="function">
    <text evidence="3">Component of the exocyst complex.</text>
</comment>
<dbReference type="Gene3D" id="1.20.1280.170">
    <property type="entry name" value="Exocyst complex component Exo70"/>
    <property type="match status" value="2"/>
</dbReference>
<dbReference type="PANTHER" id="PTHR12542:SF117">
    <property type="entry name" value="EXOCYST SUBUNIT EXO70 FAMILY PROTEIN"/>
    <property type="match status" value="1"/>
</dbReference>
<dbReference type="AlphaFoldDB" id="A0A811S9R4"/>
<evidence type="ECO:0000259" key="5">
    <source>
        <dbReference type="Pfam" id="PF03081"/>
    </source>
</evidence>
<organism evidence="6 7">
    <name type="scientific">Miscanthus lutarioriparius</name>
    <dbReference type="NCBI Taxonomy" id="422564"/>
    <lineage>
        <taxon>Eukaryota</taxon>
        <taxon>Viridiplantae</taxon>
        <taxon>Streptophyta</taxon>
        <taxon>Embryophyta</taxon>
        <taxon>Tracheophyta</taxon>
        <taxon>Spermatophyta</taxon>
        <taxon>Magnoliopsida</taxon>
        <taxon>Liliopsida</taxon>
        <taxon>Poales</taxon>
        <taxon>Poaceae</taxon>
        <taxon>PACMAD clade</taxon>
        <taxon>Panicoideae</taxon>
        <taxon>Andropogonodae</taxon>
        <taxon>Andropogoneae</taxon>
        <taxon>Saccharinae</taxon>
        <taxon>Miscanthus</taxon>
    </lineage>
</organism>
<dbReference type="GO" id="GO:0015031">
    <property type="term" value="P:protein transport"/>
    <property type="evidence" value="ECO:0007669"/>
    <property type="project" value="UniProtKB-KW"/>
</dbReference>
<dbReference type="PANTHER" id="PTHR12542">
    <property type="entry name" value="EXOCYST COMPLEX PROTEIN EXO70"/>
    <property type="match status" value="1"/>
</dbReference>
<dbReference type="SUPFAM" id="SSF74788">
    <property type="entry name" value="Cullin repeat-like"/>
    <property type="match status" value="1"/>
</dbReference>
<dbReference type="Proteomes" id="UP000604825">
    <property type="component" value="Unassembled WGS sequence"/>
</dbReference>
<sequence>MAVASAWPWRRAWMRPRGSSGHDADDGGGSLPPTGGDSTTSGIPPTPPVPPPPPPIQAENRPRPRDLHPFTVPVVGENTELYVAKELAEDVAKKLEHIKGLVVEFSGDDSTAVQTWLSELDVGWVLHLAGTHESSWCVVTSHGFQFLVETWILALRKIGESILTSLDGWYSQSQSQRQDQDEGARKQPSPSEFAELVQATVLKMLPFVDIAAAAKTTDRPGALAPAEKLQALIDMHDALSMASQHILPLQVESTDGAMEDFLSADLTKLDEAIWATIVEIMNIVMAWTWKWSNDRGSSDIHKVMKSIVSYTKVLWANYGSVNLILDDAVLRGEFVPENENVSHVPNLIVEMVSSTTTSFWTSSSFLDERLRFLFLINSFYYLLQQLRTIRILLCFTRYPSPLSKFESKFQKTYATQKLRKVPDPKMRRRLRKAVVDKVIPVFTQFLEDNSIVTPGFTPRKLEKMLGELFEG</sequence>
<dbReference type="EMBL" id="CAJGYO010000019">
    <property type="protein sequence ID" value="CAD6338242.1"/>
    <property type="molecule type" value="Genomic_DNA"/>
</dbReference>
<dbReference type="GO" id="GO:0006887">
    <property type="term" value="P:exocytosis"/>
    <property type="evidence" value="ECO:0007669"/>
    <property type="project" value="UniProtKB-KW"/>
</dbReference>
<dbReference type="OrthoDB" id="642550at2759"/>
<comment type="caution">
    <text evidence="6">The sequence shown here is derived from an EMBL/GenBank/DDBJ whole genome shotgun (WGS) entry which is preliminary data.</text>
</comment>
<reference evidence="6" key="1">
    <citation type="submission" date="2020-10" db="EMBL/GenBank/DDBJ databases">
        <authorList>
            <person name="Han B."/>
            <person name="Lu T."/>
            <person name="Zhao Q."/>
            <person name="Huang X."/>
            <person name="Zhao Y."/>
        </authorList>
    </citation>
    <scope>NUCLEOTIDE SEQUENCE</scope>
</reference>
<dbReference type="InterPro" id="IPR046364">
    <property type="entry name" value="Exo70_C"/>
</dbReference>
<feature type="domain" description="Exocyst complex subunit Exo70 C-terminal" evidence="5">
    <location>
        <begin position="402"/>
        <end position="465"/>
    </location>
</feature>
<feature type="compositionally biased region" description="Pro residues" evidence="4">
    <location>
        <begin position="44"/>
        <end position="56"/>
    </location>
</feature>
<dbReference type="Pfam" id="PF03081">
    <property type="entry name" value="Exo70_C"/>
    <property type="match status" value="2"/>
</dbReference>
<protein>
    <recommendedName>
        <fullName evidence="3">Exocyst subunit Exo70 family protein</fullName>
    </recommendedName>
</protein>
<evidence type="ECO:0000256" key="2">
    <source>
        <dbReference type="ARBA" id="ARBA00022448"/>
    </source>
</evidence>
<evidence type="ECO:0000313" key="6">
    <source>
        <dbReference type="EMBL" id="CAD6338242.1"/>
    </source>
</evidence>
<keyword evidence="3" id="KW-0268">Exocytosis</keyword>
<dbReference type="GO" id="GO:0000145">
    <property type="term" value="C:exocyst"/>
    <property type="evidence" value="ECO:0007669"/>
    <property type="project" value="InterPro"/>
</dbReference>
<keyword evidence="2 3" id="KW-0813">Transport</keyword>
<evidence type="ECO:0000256" key="3">
    <source>
        <dbReference type="RuleBase" id="RU365026"/>
    </source>
</evidence>
<keyword evidence="7" id="KW-1185">Reference proteome</keyword>
<dbReference type="GO" id="GO:0005546">
    <property type="term" value="F:phosphatidylinositol-4,5-bisphosphate binding"/>
    <property type="evidence" value="ECO:0007669"/>
    <property type="project" value="InterPro"/>
</dbReference>
<name>A0A811S9R4_9POAL</name>
<keyword evidence="3" id="KW-0653">Protein transport</keyword>
<evidence type="ECO:0000256" key="4">
    <source>
        <dbReference type="SAM" id="MobiDB-lite"/>
    </source>
</evidence>
<evidence type="ECO:0000313" key="7">
    <source>
        <dbReference type="Proteomes" id="UP000604825"/>
    </source>
</evidence>
<accession>A0A811S9R4</accession>